<dbReference type="PRINTS" id="PR00371">
    <property type="entry name" value="FPNCR"/>
</dbReference>
<dbReference type="InterPro" id="IPR017938">
    <property type="entry name" value="Riboflavin_synthase-like_b-brl"/>
</dbReference>
<dbReference type="InterPro" id="IPR012675">
    <property type="entry name" value="Beta-grasp_dom_sf"/>
</dbReference>
<dbReference type="Proteomes" id="UP000016504">
    <property type="component" value="Unassembled WGS sequence"/>
</dbReference>
<evidence type="ECO:0000256" key="1">
    <source>
        <dbReference type="ARBA" id="ARBA00023014"/>
    </source>
</evidence>
<dbReference type="PANTHER" id="PTHR47354">
    <property type="entry name" value="NADH OXIDOREDUCTASE HCR"/>
    <property type="match status" value="1"/>
</dbReference>
<proteinExistence type="predicted"/>
<dbReference type="InterPro" id="IPR039261">
    <property type="entry name" value="FNR_nucleotide-bd"/>
</dbReference>
<dbReference type="PANTHER" id="PTHR47354:SF5">
    <property type="entry name" value="PROTEIN RFBI"/>
    <property type="match status" value="1"/>
</dbReference>
<accession>A0A1N7UI92</accession>
<dbReference type="GO" id="GO:0016491">
    <property type="term" value="F:oxidoreductase activity"/>
    <property type="evidence" value="ECO:0007669"/>
    <property type="project" value="InterPro"/>
</dbReference>
<dbReference type="InterPro" id="IPR001433">
    <property type="entry name" value="OxRdtase_FAD/NAD-bd"/>
</dbReference>
<dbReference type="Gene3D" id="3.10.20.30">
    <property type="match status" value="1"/>
</dbReference>
<dbReference type="SUPFAM" id="SSF63380">
    <property type="entry name" value="Riboflavin synthase domain-like"/>
    <property type="match status" value="1"/>
</dbReference>
<accession>U1T9T6</accession>
<dbReference type="InterPro" id="IPR001709">
    <property type="entry name" value="Flavoprot_Pyr_Nucl_cyt_Rdtase"/>
</dbReference>
<dbReference type="CDD" id="cd00207">
    <property type="entry name" value="fer2"/>
    <property type="match status" value="1"/>
</dbReference>
<dbReference type="PROSITE" id="PS00197">
    <property type="entry name" value="2FE2S_FER_1"/>
    <property type="match status" value="1"/>
</dbReference>
<evidence type="ECO:0000313" key="5">
    <source>
        <dbReference type="EMBL" id="AIB35569.1"/>
    </source>
</evidence>
<keyword evidence="1" id="KW-0411">Iron-sulfur</keyword>
<dbReference type="InterPro" id="IPR050415">
    <property type="entry name" value="MRET"/>
</dbReference>
<dbReference type="RefSeq" id="WP_010211926.1">
    <property type="nucleotide sequence ID" value="NZ_AVQG01000002.1"/>
</dbReference>
<dbReference type="InterPro" id="IPR006058">
    <property type="entry name" value="2Fe2S_fd_BS"/>
</dbReference>
<dbReference type="InterPro" id="IPR036010">
    <property type="entry name" value="2Fe-2S_ferredoxin-like_sf"/>
</dbReference>
<dbReference type="Pfam" id="PF00175">
    <property type="entry name" value="NAD_binding_1"/>
    <property type="match status" value="1"/>
</dbReference>
<protein>
    <submittedName>
        <fullName evidence="5">CDP-6-deoxy-L-threo-D-glycero-4-hexulose-3-dehydrase reductase</fullName>
    </submittedName>
</protein>
<evidence type="ECO:0000313" key="8">
    <source>
        <dbReference type="Proteomes" id="UP000027308"/>
    </source>
</evidence>
<dbReference type="AlphaFoldDB" id="A0A1N7UI92"/>
<dbReference type="PROSITE" id="PS51384">
    <property type="entry name" value="FAD_FR"/>
    <property type="match status" value="1"/>
</dbReference>
<dbReference type="eggNOG" id="COG0633">
    <property type="taxonomic scope" value="Bacteria"/>
</dbReference>
<dbReference type="PROSITE" id="PS51085">
    <property type="entry name" value="2FE2S_FER_2"/>
    <property type="match status" value="1"/>
</dbReference>
<dbReference type="EMBL" id="AVQG01000002">
    <property type="protein sequence ID" value="ERH60930.1"/>
    <property type="molecule type" value="Genomic_DNA"/>
</dbReference>
<dbReference type="eggNOG" id="COG0543">
    <property type="taxonomic scope" value="Bacteria"/>
</dbReference>
<evidence type="ECO:0000259" key="3">
    <source>
        <dbReference type="PROSITE" id="PS51085"/>
    </source>
</evidence>
<reference evidence="6 7" key="1">
    <citation type="submission" date="2013-08" db="EMBL/GenBank/DDBJ databases">
        <title>Biodegradation of aromatic compounds in biofilm forming Pseudomonas isolated from sewage sludge.</title>
        <authorList>
            <person name="Qureshi A."/>
            <person name="Ghosh S."/>
            <person name="Khardenavis A.A."/>
            <person name="Kapley A."/>
            <person name="Purohit H.J."/>
        </authorList>
    </citation>
    <scope>NUCLEOTIDE SEQUENCE [LARGE SCALE GENOMIC DNA]</scope>
    <source>
        <strain evidence="6 7">EGD-AQ6</strain>
    </source>
</reference>
<dbReference type="Gene3D" id="3.40.50.80">
    <property type="entry name" value="Nucleotide-binding domain of ferredoxin-NADP reductase (FNR) module"/>
    <property type="match status" value="1"/>
</dbReference>
<dbReference type="GeneID" id="45622302"/>
<keyword evidence="1" id="KW-0408">Iron</keyword>
<dbReference type="Pfam" id="PF00111">
    <property type="entry name" value="Fer2"/>
    <property type="match status" value="1"/>
</dbReference>
<dbReference type="CDD" id="cd06189">
    <property type="entry name" value="flavin_oxioreductase"/>
    <property type="match status" value="1"/>
</dbReference>
<dbReference type="PATRIC" id="fig|1390371.3.peg.409"/>
<dbReference type="InterPro" id="IPR008333">
    <property type="entry name" value="Cbr1-like_FAD-bd_dom"/>
</dbReference>
<dbReference type="GO" id="GO:0051537">
    <property type="term" value="F:2 iron, 2 sulfur cluster binding"/>
    <property type="evidence" value="ECO:0007669"/>
    <property type="project" value="InterPro"/>
</dbReference>
<dbReference type="InterPro" id="IPR001041">
    <property type="entry name" value="2Fe-2S_ferredoxin-type"/>
</dbReference>
<dbReference type="InterPro" id="IPR017927">
    <property type="entry name" value="FAD-bd_FR_type"/>
</dbReference>
<sequence length="329" mass="35998">MSIVTLSNHKSFTGESGKSLLECAKSQGTVLEYSCRTGRCGVCKANVLQGDTEVMQPELALTDEERANGAILTCCRAALTDVELDIEDLGLLADIQIKTMPCRLDTLERLADDVVRVVLRTPPKSALFYLPGQYIDVIGKDGVRRSYSIANAVREDAKLELHIRQVPDGVMSQYWFGEAQVNDLLRLEGPLGTFCLRNASTTNLVFMATGTGIAPVKAMLEALASTSEPLIGKRVYVYWGGRTENDLYWLPDFPTLGMTYRPVLSRAGKHWPGATGYVQQAVLAENLDLADTSVYACGSEAMIHTAREMLTQAGLPLKHFHSDAFVSSN</sequence>
<comment type="cofactor">
    <cofactor evidence="2">
        <name>[2Fe-2S] cluster</name>
        <dbReference type="ChEBI" id="CHEBI:190135"/>
    </cofactor>
</comment>
<evidence type="ECO:0000256" key="2">
    <source>
        <dbReference type="ARBA" id="ARBA00034078"/>
    </source>
</evidence>
<gene>
    <name evidence="6" type="ORF">O204_15280</name>
    <name evidence="5" type="ORF">PS417_08245</name>
</gene>
<dbReference type="PRINTS" id="PR00410">
    <property type="entry name" value="PHEHYDRXLASE"/>
</dbReference>
<dbReference type="EMBL" id="CP007637">
    <property type="protein sequence ID" value="AIB35569.1"/>
    <property type="molecule type" value="Genomic_DNA"/>
</dbReference>
<evidence type="ECO:0000313" key="6">
    <source>
        <dbReference type="EMBL" id="ERH60930.1"/>
    </source>
</evidence>
<dbReference type="OrthoDB" id="9806195at2"/>
<feature type="domain" description="2Fe-2S ferredoxin-type" evidence="3">
    <location>
        <begin position="2"/>
        <end position="90"/>
    </location>
</feature>
<feature type="domain" description="FAD-binding FR-type" evidence="4">
    <location>
        <begin position="97"/>
        <end position="197"/>
    </location>
</feature>
<keyword evidence="1" id="KW-0479">Metal-binding</keyword>
<dbReference type="Proteomes" id="UP000027308">
    <property type="component" value="Chromosome"/>
</dbReference>
<dbReference type="SUPFAM" id="SSF54292">
    <property type="entry name" value="2Fe-2S ferredoxin-like"/>
    <property type="match status" value="1"/>
</dbReference>
<reference evidence="5 8" key="2">
    <citation type="submission" date="2014-05" db="EMBL/GenBank/DDBJ databases">
        <title>Pseudomonas simiae WCS417.</title>
        <authorList>
            <person name="Berendsen R.L."/>
        </authorList>
    </citation>
    <scope>NUCLEOTIDE SEQUENCE [LARGE SCALE GENOMIC DNA]</scope>
    <source>
        <strain evidence="5 8">WCS417</strain>
    </source>
</reference>
<dbReference type="SUPFAM" id="SSF52343">
    <property type="entry name" value="Ferredoxin reductase-like, C-terminal NADP-linked domain"/>
    <property type="match status" value="1"/>
</dbReference>
<evidence type="ECO:0000313" key="7">
    <source>
        <dbReference type="Proteomes" id="UP000016504"/>
    </source>
</evidence>
<organism evidence="5 8">
    <name type="scientific">Pseudomonas simiae</name>
    <dbReference type="NCBI Taxonomy" id="321846"/>
    <lineage>
        <taxon>Bacteria</taxon>
        <taxon>Pseudomonadati</taxon>
        <taxon>Pseudomonadota</taxon>
        <taxon>Gammaproteobacteria</taxon>
        <taxon>Pseudomonadales</taxon>
        <taxon>Pseudomonadaceae</taxon>
        <taxon>Pseudomonas</taxon>
    </lineage>
</organism>
<evidence type="ECO:0000259" key="4">
    <source>
        <dbReference type="PROSITE" id="PS51384"/>
    </source>
</evidence>
<dbReference type="Gene3D" id="2.40.30.10">
    <property type="entry name" value="Translation factors"/>
    <property type="match status" value="1"/>
</dbReference>
<name>A0A1N7UI92_9PSED</name>
<dbReference type="Pfam" id="PF00970">
    <property type="entry name" value="FAD_binding_6"/>
    <property type="match status" value="1"/>
</dbReference>